<dbReference type="EMBL" id="JARYMX010000005">
    <property type="protein sequence ID" value="KAJ9546741.1"/>
    <property type="molecule type" value="Genomic_DNA"/>
</dbReference>
<reference evidence="1" key="1">
    <citation type="submission" date="2023-03" db="EMBL/GenBank/DDBJ databases">
        <title>Chromosome-scale reference genome and RAD-based genetic map of yellow starthistle (Centaurea solstitialis) reveal putative structural variation and QTLs associated with invader traits.</title>
        <authorList>
            <person name="Reatini B."/>
            <person name="Cang F.A."/>
            <person name="Jiang Q."/>
            <person name="Mckibben M.T.W."/>
            <person name="Barker M.S."/>
            <person name="Rieseberg L.H."/>
            <person name="Dlugosch K.M."/>
        </authorList>
    </citation>
    <scope>NUCLEOTIDE SEQUENCE</scope>
    <source>
        <strain evidence="1">CAN-66</strain>
        <tissue evidence="1">Leaf</tissue>
    </source>
</reference>
<name>A0AA38WFR3_9ASTR</name>
<organism evidence="1 2">
    <name type="scientific">Centaurea solstitialis</name>
    <name type="common">yellow star-thistle</name>
    <dbReference type="NCBI Taxonomy" id="347529"/>
    <lineage>
        <taxon>Eukaryota</taxon>
        <taxon>Viridiplantae</taxon>
        <taxon>Streptophyta</taxon>
        <taxon>Embryophyta</taxon>
        <taxon>Tracheophyta</taxon>
        <taxon>Spermatophyta</taxon>
        <taxon>Magnoliopsida</taxon>
        <taxon>eudicotyledons</taxon>
        <taxon>Gunneridae</taxon>
        <taxon>Pentapetalae</taxon>
        <taxon>asterids</taxon>
        <taxon>campanulids</taxon>
        <taxon>Asterales</taxon>
        <taxon>Asteraceae</taxon>
        <taxon>Carduoideae</taxon>
        <taxon>Cardueae</taxon>
        <taxon>Centaureinae</taxon>
        <taxon>Centaurea</taxon>
    </lineage>
</organism>
<accession>A0AA38WFR3</accession>
<keyword evidence="2" id="KW-1185">Reference proteome</keyword>
<protein>
    <submittedName>
        <fullName evidence="1">Uncharacterized protein</fullName>
    </submittedName>
</protein>
<gene>
    <name evidence="1" type="ORF">OSB04_019284</name>
</gene>
<evidence type="ECO:0000313" key="2">
    <source>
        <dbReference type="Proteomes" id="UP001172457"/>
    </source>
</evidence>
<evidence type="ECO:0000313" key="1">
    <source>
        <dbReference type="EMBL" id="KAJ9546741.1"/>
    </source>
</evidence>
<proteinExistence type="predicted"/>
<sequence length="110" mass="13046">MKKEKRFTRSICIEYSKEEHEERSNYIVVTHVPSTNESETSRSIKSGRYDPWKLTERGKDFSDLIYTNVCGLFKSATRNGERYFVTFTDNFRGYGFIYLIKKQVVHLRSV</sequence>
<comment type="caution">
    <text evidence="1">The sequence shown here is derived from an EMBL/GenBank/DDBJ whole genome shotgun (WGS) entry which is preliminary data.</text>
</comment>
<dbReference type="AlphaFoldDB" id="A0AA38WFR3"/>
<dbReference type="Proteomes" id="UP001172457">
    <property type="component" value="Chromosome 5"/>
</dbReference>